<dbReference type="EMBL" id="CAXDID020000002">
    <property type="protein sequence ID" value="CAL5971328.1"/>
    <property type="molecule type" value="Genomic_DNA"/>
</dbReference>
<evidence type="ECO:0000259" key="11">
    <source>
        <dbReference type="PROSITE" id="PS50011"/>
    </source>
</evidence>
<evidence type="ECO:0000256" key="9">
    <source>
        <dbReference type="PROSITE-ProRule" id="PRU10141"/>
    </source>
</evidence>
<organism evidence="12 13">
    <name type="scientific">Hexamita inflata</name>
    <dbReference type="NCBI Taxonomy" id="28002"/>
    <lineage>
        <taxon>Eukaryota</taxon>
        <taxon>Metamonada</taxon>
        <taxon>Diplomonadida</taxon>
        <taxon>Hexamitidae</taxon>
        <taxon>Hexamitinae</taxon>
        <taxon>Hexamita</taxon>
    </lineage>
</organism>
<dbReference type="PROSITE" id="PS00107">
    <property type="entry name" value="PROTEIN_KINASE_ATP"/>
    <property type="match status" value="1"/>
</dbReference>
<gene>
    <name evidence="12" type="ORF">HINF_LOCUS1268</name>
</gene>
<keyword evidence="4 9" id="KW-0547">Nucleotide-binding</keyword>
<dbReference type="SUPFAM" id="SSF56112">
    <property type="entry name" value="Protein kinase-like (PK-like)"/>
    <property type="match status" value="1"/>
</dbReference>
<keyword evidence="5 12" id="KW-0418">Kinase</keyword>
<feature type="domain" description="Protein kinase" evidence="11">
    <location>
        <begin position="5"/>
        <end position="262"/>
    </location>
</feature>
<dbReference type="PANTHER" id="PTHR44899:SF6">
    <property type="entry name" value="SERINE_THREONINE PROTEIN KINASE"/>
    <property type="match status" value="1"/>
</dbReference>
<evidence type="ECO:0000256" key="2">
    <source>
        <dbReference type="ARBA" id="ARBA00022527"/>
    </source>
</evidence>
<proteinExistence type="inferred from homology"/>
<name>A0ABP1GHF6_9EUKA</name>
<dbReference type="InterPro" id="IPR017441">
    <property type="entry name" value="Protein_kinase_ATP_BS"/>
</dbReference>
<dbReference type="InterPro" id="IPR011009">
    <property type="entry name" value="Kinase-like_dom_sf"/>
</dbReference>
<dbReference type="EC" id="2.7.11.1" evidence="1"/>
<dbReference type="Gene3D" id="3.30.200.20">
    <property type="entry name" value="Phosphorylase Kinase, domain 1"/>
    <property type="match status" value="1"/>
</dbReference>
<evidence type="ECO:0000256" key="8">
    <source>
        <dbReference type="ARBA" id="ARBA00048679"/>
    </source>
</evidence>
<dbReference type="Proteomes" id="UP001642409">
    <property type="component" value="Unassembled WGS sequence"/>
</dbReference>
<dbReference type="Gene3D" id="1.10.510.10">
    <property type="entry name" value="Transferase(Phosphotransferase) domain 1"/>
    <property type="match status" value="1"/>
</dbReference>
<comment type="caution">
    <text evidence="12">The sequence shown here is derived from an EMBL/GenBank/DDBJ whole genome shotgun (WGS) entry which is preliminary data.</text>
</comment>
<keyword evidence="6 9" id="KW-0067">ATP-binding</keyword>
<comment type="catalytic activity">
    <reaction evidence="8">
        <text>L-seryl-[protein] + ATP = O-phospho-L-seryl-[protein] + ADP + H(+)</text>
        <dbReference type="Rhea" id="RHEA:17989"/>
        <dbReference type="Rhea" id="RHEA-COMP:9863"/>
        <dbReference type="Rhea" id="RHEA-COMP:11604"/>
        <dbReference type="ChEBI" id="CHEBI:15378"/>
        <dbReference type="ChEBI" id="CHEBI:29999"/>
        <dbReference type="ChEBI" id="CHEBI:30616"/>
        <dbReference type="ChEBI" id="CHEBI:83421"/>
        <dbReference type="ChEBI" id="CHEBI:456216"/>
        <dbReference type="EC" id="2.7.11.1"/>
    </reaction>
</comment>
<protein>
    <recommendedName>
        <fullName evidence="1">non-specific serine/threonine protein kinase</fullName>
        <ecNumber evidence="1">2.7.11.1</ecNumber>
    </recommendedName>
</protein>
<accession>A0ABP1GHF6</accession>
<evidence type="ECO:0000256" key="4">
    <source>
        <dbReference type="ARBA" id="ARBA00022741"/>
    </source>
</evidence>
<dbReference type="PANTHER" id="PTHR44899">
    <property type="entry name" value="CAMK FAMILY PROTEIN KINASE"/>
    <property type="match status" value="1"/>
</dbReference>
<evidence type="ECO:0000256" key="1">
    <source>
        <dbReference type="ARBA" id="ARBA00012513"/>
    </source>
</evidence>
<keyword evidence="13" id="KW-1185">Reference proteome</keyword>
<evidence type="ECO:0000313" key="12">
    <source>
        <dbReference type="EMBL" id="CAL5971328.1"/>
    </source>
</evidence>
<dbReference type="PROSITE" id="PS50011">
    <property type="entry name" value="PROTEIN_KINASE_DOM"/>
    <property type="match status" value="1"/>
</dbReference>
<dbReference type="Pfam" id="PF00069">
    <property type="entry name" value="Pkinase"/>
    <property type="match status" value="1"/>
</dbReference>
<dbReference type="PROSITE" id="PS00108">
    <property type="entry name" value="PROTEIN_KINASE_ST"/>
    <property type="match status" value="1"/>
</dbReference>
<dbReference type="InterPro" id="IPR000719">
    <property type="entry name" value="Prot_kinase_dom"/>
</dbReference>
<evidence type="ECO:0000256" key="5">
    <source>
        <dbReference type="ARBA" id="ARBA00022777"/>
    </source>
</evidence>
<keyword evidence="3" id="KW-0808">Transferase</keyword>
<dbReference type="SMART" id="SM00220">
    <property type="entry name" value="S_TKc"/>
    <property type="match status" value="1"/>
</dbReference>
<feature type="binding site" evidence="9">
    <location>
        <position position="34"/>
    </location>
    <ligand>
        <name>ATP</name>
        <dbReference type="ChEBI" id="CHEBI:30616"/>
    </ligand>
</feature>
<dbReference type="GO" id="GO:0016301">
    <property type="term" value="F:kinase activity"/>
    <property type="evidence" value="ECO:0007669"/>
    <property type="project" value="UniProtKB-KW"/>
</dbReference>
<evidence type="ECO:0000256" key="6">
    <source>
        <dbReference type="ARBA" id="ARBA00022840"/>
    </source>
</evidence>
<evidence type="ECO:0000256" key="3">
    <source>
        <dbReference type="ARBA" id="ARBA00022679"/>
    </source>
</evidence>
<dbReference type="InterPro" id="IPR008271">
    <property type="entry name" value="Ser/Thr_kinase_AS"/>
</dbReference>
<evidence type="ECO:0000256" key="10">
    <source>
        <dbReference type="RuleBase" id="RU000304"/>
    </source>
</evidence>
<comment type="similarity">
    <text evidence="10">Belongs to the protein kinase superfamily.</text>
</comment>
<evidence type="ECO:0000313" key="13">
    <source>
        <dbReference type="Proteomes" id="UP001642409"/>
    </source>
</evidence>
<evidence type="ECO:0000256" key="7">
    <source>
        <dbReference type="ARBA" id="ARBA00047899"/>
    </source>
</evidence>
<keyword evidence="2 10" id="KW-0723">Serine/threonine-protein kinase</keyword>
<comment type="catalytic activity">
    <reaction evidence="7">
        <text>L-threonyl-[protein] + ATP = O-phospho-L-threonyl-[protein] + ADP + H(+)</text>
        <dbReference type="Rhea" id="RHEA:46608"/>
        <dbReference type="Rhea" id="RHEA-COMP:11060"/>
        <dbReference type="Rhea" id="RHEA-COMP:11605"/>
        <dbReference type="ChEBI" id="CHEBI:15378"/>
        <dbReference type="ChEBI" id="CHEBI:30013"/>
        <dbReference type="ChEBI" id="CHEBI:30616"/>
        <dbReference type="ChEBI" id="CHEBI:61977"/>
        <dbReference type="ChEBI" id="CHEBI:456216"/>
        <dbReference type="EC" id="2.7.11.1"/>
    </reaction>
</comment>
<reference evidence="12 13" key="1">
    <citation type="submission" date="2024-07" db="EMBL/GenBank/DDBJ databases">
        <authorList>
            <person name="Akdeniz Z."/>
        </authorList>
    </citation>
    <scope>NUCLEOTIDE SEQUENCE [LARGE SCALE GENOMIC DNA]</scope>
</reference>
<dbReference type="InterPro" id="IPR051131">
    <property type="entry name" value="NEK_Ser/Thr_kinase_NIMA"/>
</dbReference>
<sequence>MLSKFYQMKLLGIGGFGIVSKVERQKDQKIYAMKEIRGNICNGLFSEQQLDEVRFLASFCHSNILTYYESFIQENKLYIIMEYADKGDLYSEITMRAKLKQYYSEKEIINILIQCVNGLNYLHSKNIIHRDIKDNNILLFKNSFGMPICKIADFGMSQASNSSRKQQAGTYQFMAPEIWKYQLYNDKTDIFALGVVLYELCTFTVPFDGQKDVIKNKVINGSFTQINDSRYSIELKELIHSMLSRKAIRRPSVQQILNSTLVQQFSDYYPNIQIEIPNQIFVNNQLPQNAYIQRNQFLKQLKKQYQELNYIQYQITNIQQQLELQLTQLPCVQIAQYQTFDRLYEQFLKICSKTNRQILLKMLSVRNYFNTRIQDQLSKCRFTFQKTSYLIQLKIMAIHVPALYEQINQNIVDAINSMIKDDNSIPYIVLSLVSNTNIYEALLIIEEHCLLKHYVNDSKTLQIIVNTFKLIH</sequence>